<reference evidence="4 5" key="1">
    <citation type="submission" date="2022-03" db="EMBL/GenBank/DDBJ databases">
        <title>Novel taxa within the pig intestine.</title>
        <authorList>
            <person name="Wylensek D."/>
            <person name="Bishof K."/>
            <person name="Afrizal A."/>
            <person name="Clavel T."/>
        </authorList>
    </citation>
    <scope>NUCLEOTIDE SEQUENCE [LARGE SCALE GENOMIC DNA]</scope>
    <source>
        <strain evidence="4 5">CLA-KB-P66</strain>
    </source>
</reference>
<dbReference type="InterPro" id="IPR001670">
    <property type="entry name" value="ADH_Fe/GldA"/>
</dbReference>
<feature type="domain" description="Alcohol dehydrogenase iron-type/glycerol dehydrogenase GldA" evidence="2">
    <location>
        <begin position="9"/>
        <end position="182"/>
    </location>
</feature>
<dbReference type="InterPro" id="IPR056798">
    <property type="entry name" value="ADH_Fe_C"/>
</dbReference>
<proteinExistence type="predicted"/>
<comment type="caution">
    <text evidence="4">The sequence shown here is derived from an EMBL/GenBank/DDBJ whole genome shotgun (WGS) entry which is preliminary data.</text>
</comment>
<name>A0ABU4WL24_9BACT</name>
<dbReference type="PANTHER" id="PTHR11496:SF104">
    <property type="entry name" value="3-DEOXY-ALPHA-D-MANNO-OCTULOSONATE 8-OXIDASE"/>
    <property type="match status" value="1"/>
</dbReference>
<dbReference type="CDD" id="cd08185">
    <property type="entry name" value="Fe-ADH-like"/>
    <property type="match status" value="1"/>
</dbReference>
<sequence>MKGFINHIPSKFVFGSGSFGKIANEKLPGKKALIVISKGKSTRANGYLEHLENQLKAIGIEFALFDKIEPNPLKPTVMEGAKAARKNACDFVIALGGGSVMDASKAISIMATNEGDLWDYILFGTGKKKPFKNSALPLVAISTTAGTGSELDAGGVITNPETNEKTAVFHESLFPVLSIVDPELTLSVPPKFTAYQGFDALFHSIEGYVASGANPISDMYASTAIENVANYLPRAVKDGKDLEAREHVSFGNSLTGMMMSTGHCTSEHSLEHAMSAYHQELPHGAGLIMISEAYFTFMIEKSACPERFIKMAKLMGMKNANEPMDFIRALKKLQKECGVENLKMSDYGITPEEFEKFAKNAKDAMGFLFECDRIPLSISDCVSIYQKSYK</sequence>
<dbReference type="Gene3D" id="1.20.1090.10">
    <property type="entry name" value="Dehydroquinate synthase-like - alpha domain"/>
    <property type="match status" value="1"/>
</dbReference>
<dbReference type="SUPFAM" id="SSF56796">
    <property type="entry name" value="Dehydroquinate synthase-like"/>
    <property type="match status" value="1"/>
</dbReference>
<evidence type="ECO:0000313" key="4">
    <source>
        <dbReference type="EMBL" id="MDX8416099.1"/>
    </source>
</evidence>
<evidence type="ECO:0000256" key="1">
    <source>
        <dbReference type="ARBA" id="ARBA00023002"/>
    </source>
</evidence>
<organism evidence="4 5">
    <name type="scientific">Intestinicryptomonas porci</name>
    <dbReference type="NCBI Taxonomy" id="2926320"/>
    <lineage>
        <taxon>Bacteria</taxon>
        <taxon>Pseudomonadati</taxon>
        <taxon>Verrucomicrobiota</taxon>
        <taxon>Opitutia</taxon>
        <taxon>Opitutales</taxon>
        <taxon>Intestinicryptomonaceae</taxon>
        <taxon>Intestinicryptomonas</taxon>
    </lineage>
</organism>
<dbReference type="InterPro" id="IPR039697">
    <property type="entry name" value="Alcohol_dehydrogenase_Fe"/>
</dbReference>
<dbReference type="Proteomes" id="UP001275932">
    <property type="component" value="Unassembled WGS sequence"/>
</dbReference>
<dbReference type="Pfam" id="PF25137">
    <property type="entry name" value="ADH_Fe_C"/>
    <property type="match status" value="1"/>
</dbReference>
<dbReference type="Gene3D" id="3.40.50.1970">
    <property type="match status" value="1"/>
</dbReference>
<dbReference type="EMBL" id="JALBUT010000009">
    <property type="protein sequence ID" value="MDX8416099.1"/>
    <property type="molecule type" value="Genomic_DNA"/>
</dbReference>
<dbReference type="RefSeq" id="WP_370397552.1">
    <property type="nucleotide sequence ID" value="NZ_JALBUT010000009.1"/>
</dbReference>
<gene>
    <name evidence="4" type="ORF">MOX91_07915</name>
</gene>
<accession>A0ABU4WL24</accession>
<protein>
    <submittedName>
        <fullName evidence="4">Iron-containing alcohol dehydrogenase</fullName>
    </submittedName>
</protein>
<evidence type="ECO:0000313" key="5">
    <source>
        <dbReference type="Proteomes" id="UP001275932"/>
    </source>
</evidence>
<evidence type="ECO:0000259" key="2">
    <source>
        <dbReference type="Pfam" id="PF00465"/>
    </source>
</evidence>
<evidence type="ECO:0000259" key="3">
    <source>
        <dbReference type="Pfam" id="PF25137"/>
    </source>
</evidence>
<keyword evidence="5" id="KW-1185">Reference proteome</keyword>
<dbReference type="PANTHER" id="PTHR11496">
    <property type="entry name" value="ALCOHOL DEHYDROGENASE"/>
    <property type="match status" value="1"/>
</dbReference>
<feature type="domain" description="Fe-containing alcohol dehydrogenase-like C-terminal" evidence="3">
    <location>
        <begin position="193"/>
        <end position="365"/>
    </location>
</feature>
<dbReference type="Pfam" id="PF00465">
    <property type="entry name" value="Fe-ADH"/>
    <property type="match status" value="1"/>
</dbReference>
<keyword evidence="1" id="KW-0560">Oxidoreductase</keyword>